<proteinExistence type="predicted"/>
<evidence type="ECO:0000256" key="1">
    <source>
        <dbReference type="SAM" id="MobiDB-lite"/>
    </source>
</evidence>
<name>A0A316V499_9BASI</name>
<dbReference type="Proteomes" id="UP000245771">
    <property type="component" value="Unassembled WGS sequence"/>
</dbReference>
<evidence type="ECO:0000313" key="5">
    <source>
        <dbReference type="Proteomes" id="UP000245771"/>
    </source>
</evidence>
<protein>
    <recommendedName>
        <fullName evidence="3">Peroxisome membrane anchor protein Pex14p N-terminal domain-containing protein</fullName>
    </recommendedName>
</protein>
<evidence type="ECO:0000259" key="3">
    <source>
        <dbReference type="Pfam" id="PF04695"/>
    </source>
</evidence>
<evidence type="ECO:0000256" key="2">
    <source>
        <dbReference type="SAM" id="Phobius"/>
    </source>
</evidence>
<feature type="region of interest" description="Disordered" evidence="1">
    <location>
        <begin position="263"/>
        <end position="335"/>
    </location>
</feature>
<dbReference type="STRING" id="1280837.A0A316V499"/>
<dbReference type="Pfam" id="PF04695">
    <property type="entry name" value="Pex14_N"/>
    <property type="match status" value="1"/>
</dbReference>
<dbReference type="EMBL" id="KZ819606">
    <property type="protein sequence ID" value="PWN32282.1"/>
    <property type="molecule type" value="Genomic_DNA"/>
</dbReference>
<dbReference type="GeneID" id="37021396"/>
<dbReference type="InterPro" id="IPR036388">
    <property type="entry name" value="WH-like_DNA-bd_sf"/>
</dbReference>
<feature type="region of interest" description="Disordered" evidence="1">
    <location>
        <begin position="361"/>
        <end position="444"/>
    </location>
</feature>
<dbReference type="Gene3D" id="1.10.10.10">
    <property type="entry name" value="Winged helix-like DNA-binding domain superfamily/Winged helix DNA-binding domain"/>
    <property type="match status" value="1"/>
</dbReference>
<dbReference type="AlphaFoldDB" id="A0A316V499"/>
<feature type="domain" description="Peroxisome membrane anchor protein Pex14p N-terminal" evidence="3">
    <location>
        <begin position="22"/>
        <end position="62"/>
    </location>
</feature>
<feature type="compositionally biased region" description="Basic and acidic residues" evidence="1">
    <location>
        <begin position="296"/>
        <end position="330"/>
    </location>
</feature>
<keyword evidence="2" id="KW-1133">Transmembrane helix</keyword>
<feature type="compositionally biased region" description="Basic and acidic residues" evidence="1">
    <location>
        <begin position="272"/>
        <end position="289"/>
    </location>
</feature>
<feature type="transmembrane region" description="Helical" evidence="2">
    <location>
        <begin position="166"/>
        <end position="188"/>
    </location>
</feature>
<accession>A0A316V499</accession>
<dbReference type="OrthoDB" id="3366426at2759"/>
<dbReference type="InParanoid" id="A0A316V499"/>
<feature type="compositionally biased region" description="Polar residues" evidence="1">
    <location>
        <begin position="110"/>
        <end position="121"/>
    </location>
</feature>
<keyword evidence="2" id="KW-0472">Membrane</keyword>
<feature type="compositionally biased region" description="Polar residues" evidence="1">
    <location>
        <begin position="369"/>
        <end position="379"/>
    </location>
</feature>
<keyword evidence="2" id="KW-0812">Transmembrane</keyword>
<dbReference type="RefSeq" id="XP_025352584.1">
    <property type="nucleotide sequence ID" value="XM_025499615.1"/>
</dbReference>
<feature type="region of interest" description="Disordered" evidence="1">
    <location>
        <begin position="105"/>
        <end position="149"/>
    </location>
</feature>
<reference evidence="4 5" key="1">
    <citation type="journal article" date="2018" name="Mol. Biol. Evol.">
        <title>Broad Genomic Sampling Reveals a Smut Pathogenic Ancestry of the Fungal Clade Ustilaginomycotina.</title>
        <authorList>
            <person name="Kijpornyongpan T."/>
            <person name="Mondo S.J."/>
            <person name="Barry K."/>
            <person name="Sandor L."/>
            <person name="Lee J."/>
            <person name="Lipzen A."/>
            <person name="Pangilinan J."/>
            <person name="LaButti K."/>
            <person name="Hainaut M."/>
            <person name="Henrissat B."/>
            <person name="Grigoriev I.V."/>
            <person name="Spatafora J.W."/>
            <person name="Aime M.C."/>
        </authorList>
    </citation>
    <scope>NUCLEOTIDE SEQUENCE [LARGE SCALE GENOMIC DNA]</scope>
    <source>
        <strain evidence="4 5">MCA 3882</strain>
    </source>
</reference>
<evidence type="ECO:0000313" key="4">
    <source>
        <dbReference type="EMBL" id="PWN32282.1"/>
    </source>
</evidence>
<feature type="compositionally biased region" description="Low complexity" evidence="1">
    <location>
        <begin position="419"/>
        <end position="444"/>
    </location>
</feature>
<dbReference type="InterPro" id="IPR006785">
    <property type="entry name" value="Pex14_N"/>
</dbReference>
<gene>
    <name evidence="4" type="ORF">FA14DRAFT_162450</name>
</gene>
<feature type="compositionally biased region" description="Polar residues" evidence="1">
    <location>
        <begin position="139"/>
        <end position="149"/>
    </location>
</feature>
<sequence>MSDDKGSGLDGTVGDDTSSRYTQALRFLISLQSQKEQDTDAQRAFLRSKGLSEQEIENAFEEIKRPEIMEKDGLVKAKSVEESGLSDADAFDHAAKAFDDPLHSNMYGDDSTSVQQTSNAPPSLPPRTYPRSPLALYQQPGQNDLSNSSIDNPLTRYHVLLRFFRSFCYFLVLGGGVTSIAVALYRAYMMPRLIATLDARSSLLQHHRSLFSTLAGRVKSLKNNSLAPASTVQELQQQQEGATGAPPLKGVLKKVQFADEVETKAVSGNDSKGTHKSEAIEEEEKKESGETTALLGEKEAGEDASEKSIPEKEGGENATAEEKNVEEIEKPALPPINILESLQSSLARLNQALKADVSASAIGSEIGSVRNSSTTSLATTVEEEGDAWVSDEDSDELEFDPFAPPSTKAKSSKRKHSPKNNVSSSKSSADRPSASGTSSSTLKSTLNSVNAYINTQTYMANANVFGSRSLGIGSSGSTDSNASKSGEVAQVRAEIRSLKGLLLSRRNFPIYQRPTPPPQPARVEPTA</sequence>
<organism evidence="4 5">
    <name type="scientific">Meira miltonrushii</name>
    <dbReference type="NCBI Taxonomy" id="1280837"/>
    <lineage>
        <taxon>Eukaryota</taxon>
        <taxon>Fungi</taxon>
        <taxon>Dikarya</taxon>
        <taxon>Basidiomycota</taxon>
        <taxon>Ustilaginomycotina</taxon>
        <taxon>Exobasidiomycetes</taxon>
        <taxon>Exobasidiales</taxon>
        <taxon>Brachybasidiaceae</taxon>
        <taxon>Meira</taxon>
    </lineage>
</organism>
<feature type="compositionally biased region" description="Acidic residues" evidence="1">
    <location>
        <begin position="381"/>
        <end position="399"/>
    </location>
</feature>
<keyword evidence="5" id="KW-1185">Reference proteome</keyword>